<organism evidence="1 2">
    <name type="scientific">Bacillus cytotoxicus</name>
    <dbReference type="NCBI Taxonomy" id="580165"/>
    <lineage>
        <taxon>Bacteria</taxon>
        <taxon>Bacillati</taxon>
        <taxon>Bacillota</taxon>
        <taxon>Bacilli</taxon>
        <taxon>Bacillales</taxon>
        <taxon>Bacillaceae</taxon>
        <taxon>Bacillus</taxon>
        <taxon>Bacillus cereus group</taxon>
    </lineage>
</organism>
<proteinExistence type="predicted"/>
<keyword evidence="1" id="KW-0547">Nucleotide-binding</keyword>
<sequence length="584" mass="65631">MEEERNVSFREIWRIANPSKKLFMTGLIFSIFSTIAGLCIPLFIKNLMESFSKGLSFSVLATIVVLLLLEFSSSAISLYVLSRVGEGIIRTIREKVWVKLLKLPVSYYDKNRSGEMVSRVTNDTTILMRLISDDIIQLLTNILSIVVSIGILFMLDVSMTLVLLLAVPITLFVVLPLGKKINDLSDQEQKQMSELTAFLSQTLGEIKLIKSYNTEVVEYERGKEQFQMLFQYGMKRAKIRSILSPILGGCTLVILMGVVGFGVWRVDQGLISSGELVAFILYLFQILVPFIEMNQFVTSLQEAKGSTRRLFQILEEEEELVVQTEKILEGPECLKFEQVSFSYNQRDPLLKNISFAVTKGSMTALVGPSGSGKSTIFSLMERFYEPSAGDILLNGISYRKSNIYDWRNHFSYVAQSSPILSGTIKENIKYGVNHSVTNEEIVEAAKLANAHEFIMQFPKGYDTEVGERGNQLSGGQRQRIAIARALLRGAEFLLLDEATASLDSESEAKIQEALENVSLNKTTLVIAHRLSTILQADQILVLEDGRVTGVGTHEELMDNHTYYKKIVQQQFTIEQNKDEIPCLI</sequence>
<name>A0ACC6A7S2_9BACI</name>
<keyword evidence="2" id="KW-1185">Reference proteome</keyword>
<accession>A0ACC6A7S2</accession>
<evidence type="ECO:0000313" key="1">
    <source>
        <dbReference type="EMBL" id="MCM3736964.1"/>
    </source>
</evidence>
<protein>
    <submittedName>
        <fullName evidence="1">ABC transporter ATP-binding protein/permease</fullName>
    </submittedName>
</protein>
<comment type="caution">
    <text evidence="1">The sequence shown here is derived from an EMBL/GenBank/DDBJ whole genome shotgun (WGS) entry which is preliminary data.</text>
</comment>
<reference evidence="1" key="1">
    <citation type="submission" date="2022-05" db="EMBL/GenBank/DDBJ databases">
        <title>Comparative Genomics of Spacecraft Associated Microbes.</title>
        <authorList>
            <person name="Tran M.T."/>
            <person name="Wright A."/>
            <person name="Seuylemezian A."/>
            <person name="Eisen J."/>
            <person name="Coil D."/>
        </authorList>
    </citation>
    <scope>NUCLEOTIDE SEQUENCE</scope>
    <source>
        <strain evidence="1">FAIRING 10M-2.2</strain>
    </source>
</reference>
<dbReference type="EMBL" id="JAMBOP010000017">
    <property type="protein sequence ID" value="MCM3736964.1"/>
    <property type="molecule type" value="Genomic_DNA"/>
</dbReference>
<gene>
    <name evidence="1" type="ORF">M3215_14385</name>
</gene>
<evidence type="ECO:0000313" key="2">
    <source>
        <dbReference type="Proteomes" id="UP001202289"/>
    </source>
</evidence>
<dbReference type="Proteomes" id="UP001202289">
    <property type="component" value="Unassembled WGS sequence"/>
</dbReference>
<keyword evidence="1" id="KW-0067">ATP-binding</keyword>